<sequence>MITLVVKSSRASLSRILNNGLIIEHSKPISSLALSVKTITTLCCFLILITNSIASQMELTKSLGWRNEIEDVELAGISDSELSEDSDIEMWFRIFPEQELDSATVEERVQRRIEKLNKGKEKERKQKETKNKDQARIRRRNRLVTKVMSRERWEAIYTPHILNLSKRKLFYPYIVL</sequence>
<evidence type="ECO:0000256" key="1">
    <source>
        <dbReference type="SAM" id="MobiDB-lite"/>
    </source>
</evidence>
<keyword evidence="3" id="KW-1185">Reference proteome</keyword>
<proteinExistence type="predicted"/>
<dbReference type="Proteomes" id="UP000886653">
    <property type="component" value="Unassembled WGS sequence"/>
</dbReference>
<dbReference type="AlphaFoldDB" id="A0A9P6NGR0"/>
<gene>
    <name evidence="2" type="ORF">CROQUDRAFT_558018</name>
</gene>
<evidence type="ECO:0000313" key="2">
    <source>
        <dbReference type="EMBL" id="KAG0145663.1"/>
    </source>
</evidence>
<reference evidence="2" key="1">
    <citation type="submission" date="2013-11" db="EMBL/GenBank/DDBJ databases">
        <title>Genome sequence of the fusiform rust pathogen reveals effectors for host alternation and coevolution with pine.</title>
        <authorList>
            <consortium name="DOE Joint Genome Institute"/>
            <person name="Smith K."/>
            <person name="Pendleton A."/>
            <person name="Kubisiak T."/>
            <person name="Anderson C."/>
            <person name="Salamov A."/>
            <person name="Aerts A."/>
            <person name="Riley R."/>
            <person name="Clum A."/>
            <person name="Lindquist E."/>
            <person name="Ence D."/>
            <person name="Campbell M."/>
            <person name="Kronenberg Z."/>
            <person name="Feau N."/>
            <person name="Dhillon B."/>
            <person name="Hamelin R."/>
            <person name="Burleigh J."/>
            <person name="Smith J."/>
            <person name="Yandell M."/>
            <person name="Nelson C."/>
            <person name="Grigoriev I."/>
            <person name="Davis J."/>
        </authorList>
    </citation>
    <scope>NUCLEOTIDE SEQUENCE</scope>
    <source>
        <strain evidence="2">G11</strain>
    </source>
</reference>
<evidence type="ECO:0000313" key="3">
    <source>
        <dbReference type="Proteomes" id="UP000886653"/>
    </source>
</evidence>
<name>A0A9P6NGR0_9BASI</name>
<organism evidence="2 3">
    <name type="scientific">Cronartium quercuum f. sp. fusiforme G11</name>
    <dbReference type="NCBI Taxonomy" id="708437"/>
    <lineage>
        <taxon>Eukaryota</taxon>
        <taxon>Fungi</taxon>
        <taxon>Dikarya</taxon>
        <taxon>Basidiomycota</taxon>
        <taxon>Pucciniomycotina</taxon>
        <taxon>Pucciniomycetes</taxon>
        <taxon>Pucciniales</taxon>
        <taxon>Coleosporiaceae</taxon>
        <taxon>Cronartium</taxon>
    </lineage>
</organism>
<accession>A0A9P6NGR0</accession>
<dbReference type="EMBL" id="MU167272">
    <property type="protein sequence ID" value="KAG0145663.1"/>
    <property type="molecule type" value="Genomic_DNA"/>
</dbReference>
<comment type="caution">
    <text evidence="2">The sequence shown here is derived from an EMBL/GenBank/DDBJ whole genome shotgun (WGS) entry which is preliminary data.</text>
</comment>
<feature type="region of interest" description="Disordered" evidence="1">
    <location>
        <begin position="116"/>
        <end position="135"/>
    </location>
</feature>
<protein>
    <submittedName>
        <fullName evidence="2">Uncharacterized protein</fullName>
    </submittedName>
</protein>